<dbReference type="EMBL" id="KX893538">
    <property type="protein sequence ID" value="ARJ57893.1"/>
    <property type="molecule type" value="Genomic_DNA"/>
</dbReference>
<keyword evidence="1" id="KW-0614">Plasmid</keyword>
<organism evidence="1">
    <name type="scientific">Pseudomonas fluorescens</name>
    <dbReference type="NCBI Taxonomy" id="294"/>
    <lineage>
        <taxon>Bacteria</taxon>
        <taxon>Pseudomonadati</taxon>
        <taxon>Pseudomonadota</taxon>
        <taxon>Gammaproteobacteria</taxon>
        <taxon>Pseudomonadales</taxon>
        <taxon>Pseudomonadaceae</taxon>
        <taxon>Pseudomonas</taxon>
    </lineage>
</organism>
<name>A0A1W6C0J6_PSEFL</name>
<sequence length="111" mass="12385">MKPEEFTAKLKTATPDQLESLDDAHWRYISLIGLVSEVVPADVVAADQEAYPHFIKQNGSMAVFDDADCEIFMAAITGLPVELCAAWRDKDFYTLHGETADEMAERQHAQP</sequence>
<dbReference type="AlphaFoldDB" id="A0A1W6C0J6"/>
<accession>A0A1W6C0J6</accession>
<protein>
    <submittedName>
        <fullName evidence="1">Uncharacterized protein</fullName>
    </submittedName>
</protein>
<dbReference type="RefSeq" id="WP_172689292.1">
    <property type="nucleotide sequence ID" value="NZ_KX893538.1"/>
</dbReference>
<evidence type="ECO:0000313" key="1">
    <source>
        <dbReference type="EMBL" id="ARJ57893.1"/>
    </source>
</evidence>
<geneLocation type="plasmid" evidence="1">
    <name>pG20</name>
</geneLocation>
<reference evidence="1" key="1">
    <citation type="submission" date="2016-09" db="EMBL/GenBank/DDBJ databases">
        <title>IS1411 activates the second repA gene of the plasmid pG20 in Pseudomonas fluorescens PC20.</title>
        <authorList>
            <person name="Naanuri E."/>
            <person name="Heinaru E."/>
            <person name="Joesaar M."/>
            <person name="Heinaru A."/>
        </authorList>
    </citation>
    <scope>NUCLEOTIDE SEQUENCE</scope>
    <source>
        <strain evidence="1">PC20</strain>
        <plasmid evidence="1">pG20</plasmid>
    </source>
</reference>
<proteinExistence type="predicted"/>